<accession>A0AAU7NYR7</accession>
<proteinExistence type="predicted"/>
<dbReference type="AlphaFoldDB" id="A0AAU7NYR7"/>
<dbReference type="KEGG" id="mech:Q9L42_008730"/>
<dbReference type="EMBL" id="CP157743">
    <property type="protein sequence ID" value="XBS22195.1"/>
    <property type="molecule type" value="Genomic_DNA"/>
</dbReference>
<reference evidence="1 2" key="1">
    <citation type="journal article" date="2024" name="Microbiology">
        <title>Methylomarinum rosea sp. nov., a novel halophilic methanotrophic bacterium from the hypersaline Lake Elton.</title>
        <authorList>
            <person name="Suleimanov R.Z."/>
            <person name="Oshkin I.Y."/>
            <person name="Danilova O.V."/>
            <person name="Suzina N.E."/>
            <person name="Dedysh S.N."/>
        </authorList>
    </citation>
    <scope>NUCLEOTIDE SEQUENCE [LARGE SCALE GENOMIC DNA]</scope>
    <source>
        <strain evidence="1 2">Ch1-1</strain>
    </source>
</reference>
<dbReference type="Pfam" id="PF20104">
    <property type="entry name" value="DUF6494"/>
    <property type="match status" value="1"/>
</dbReference>
<keyword evidence="2" id="KW-1185">Reference proteome</keyword>
<gene>
    <name evidence="1" type="ORF">Q9L42_008730</name>
</gene>
<evidence type="ECO:0000313" key="2">
    <source>
        <dbReference type="Proteomes" id="UP001225378"/>
    </source>
</evidence>
<sequence>MNEDILNLEVRKYLKKVGLTSQREIEHAILKAIENGNLQGSETLPVKMTLELPDVDLKLTIEGDLAMD</sequence>
<name>A0AAU7NYR7_9GAMM</name>
<evidence type="ECO:0000313" key="1">
    <source>
        <dbReference type="EMBL" id="XBS22195.1"/>
    </source>
</evidence>
<dbReference type="Proteomes" id="UP001225378">
    <property type="component" value="Chromosome"/>
</dbReference>
<organism evidence="1 2">
    <name type="scientific">Methylomarinum roseum</name>
    <dbReference type="NCBI Taxonomy" id="3067653"/>
    <lineage>
        <taxon>Bacteria</taxon>
        <taxon>Pseudomonadati</taxon>
        <taxon>Pseudomonadota</taxon>
        <taxon>Gammaproteobacteria</taxon>
        <taxon>Methylococcales</taxon>
        <taxon>Methylococcaceae</taxon>
        <taxon>Methylomarinum</taxon>
    </lineage>
</organism>
<dbReference type="InterPro" id="IPR045471">
    <property type="entry name" value="DUF6494"/>
</dbReference>
<dbReference type="RefSeq" id="WP_305908826.1">
    <property type="nucleotide sequence ID" value="NZ_CP157743.1"/>
</dbReference>
<protein>
    <submittedName>
        <fullName evidence="1">DUF6494 family protein</fullName>
    </submittedName>
</protein>